<dbReference type="OrthoDB" id="5864210at2"/>
<protein>
    <recommendedName>
        <fullName evidence="3">Gp37 protein</fullName>
    </recommendedName>
</protein>
<keyword evidence="2" id="KW-1185">Reference proteome</keyword>
<evidence type="ECO:0008006" key="3">
    <source>
        <dbReference type="Google" id="ProtNLM"/>
    </source>
</evidence>
<evidence type="ECO:0000313" key="2">
    <source>
        <dbReference type="Proteomes" id="UP000198854"/>
    </source>
</evidence>
<dbReference type="STRING" id="861298.SAMN04488136_1743"/>
<organism evidence="1 2">
    <name type="scientific">Vibrio xiamenensis</name>
    <dbReference type="NCBI Taxonomy" id="861298"/>
    <lineage>
        <taxon>Bacteria</taxon>
        <taxon>Pseudomonadati</taxon>
        <taxon>Pseudomonadota</taxon>
        <taxon>Gammaproteobacteria</taxon>
        <taxon>Vibrionales</taxon>
        <taxon>Vibrionaceae</taxon>
        <taxon>Vibrio</taxon>
    </lineage>
</organism>
<accession>A0A1G8I0M9</accession>
<sequence length="188" mass="20774">MQSTLNKPSDYYQAMVTTLKDSIRKATVVPYKLYGEYQVKGVECHVAIDEYGKLQAHNDGRIKQPVRVKVYCMVSKAESDAEFRNSDLIAQDLASAVGRIAFNNNFGLNGAVSLPSNVVSQQGLFKSGADGYDCWETEWWQDLFLGELADEGADFSGLFLAINPEHPELADEYEDITDAITNSADSSV</sequence>
<reference evidence="1 2" key="1">
    <citation type="submission" date="2016-10" db="EMBL/GenBank/DDBJ databases">
        <authorList>
            <person name="de Groot N.N."/>
        </authorList>
    </citation>
    <scope>NUCLEOTIDE SEQUENCE [LARGE SCALE GENOMIC DNA]</scope>
    <source>
        <strain evidence="1 2">CGMCC 1.10228</strain>
    </source>
</reference>
<dbReference type="EMBL" id="FNDD01000074">
    <property type="protein sequence ID" value="SDI12479.1"/>
    <property type="molecule type" value="Genomic_DNA"/>
</dbReference>
<evidence type="ECO:0000313" key="1">
    <source>
        <dbReference type="EMBL" id="SDI12479.1"/>
    </source>
</evidence>
<gene>
    <name evidence="1" type="ORF">SAMN04488136_1743</name>
</gene>
<name>A0A1G8I0M9_9VIBR</name>
<proteinExistence type="predicted"/>
<dbReference type="Proteomes" id="UP000198854">
    <property type="component" value="Unassembled WGS sequence"/>
</dbReference>
<dbReference type="RefSeq" id="WP_093279593.1">
    <property type="nucleotide sequence ID" value="NZ_FNDD01000074.1"/>
</dbReference>
<dbReference type="AlphaFoldDB" id="A0A1G8I0M9"/>